<evidence type="ECO:0000313" key="1">
    <source>
        <dbReference type="EMBL" id="PRY45156.1"/>
    </source>
</evidence>
<comment type="caution">
    <text evidence="1">The sequence shown here is derived from an EMBL/GenBank/DDBJ whole genome shotgun (WGS) entry which is preliminary data.</text>
</comment>
<evidence type="ECO:0008006" key="3">
    <source>
        <dbReference type="Google" id="ProtNLM"/>
    </source>
</evidence>
<dbReference type="EMBL" id="PVTF01000002">
    <property type="protein sequence ID" value="PRY45156.1"/>
    <property type="molecule type" value="Genomic_DNA"/>
</dbReference>
<name>A0A2T0THH3_9PSEU</name>
<accession>A0A2T0THH3</accession>
<keyword evidence="2" id="KW-1185">Reference proteome</keyword>
<sequence>MRPLRGRRLRERCAAVLRDLPLPVPFDAHALCEQVAARRGRPMRLIPMPGLTGVCGMWVATTTADLVFYERETTLPHREHIILHELSHVLCDHYPVSTSLAEQARLLLPGLDPEVVSRVLGRAGYSSAEEREAETLASLIRQREVPAGSLTDRLRAALDDNGHG</sequence>
<dbReference type="RefSeq" id="WP_245886234.1">
    <property type="nucleotide sequence ID" value="NZ_PVTF01000002.1"/>
</dbReference>
<reference evidence="1 2" key="1">
    <citation type="submission" date="2018-03" db="EMBL/GenBank/DDBJ databases">
        <title>Genomic Encyclopedia of Archaeal and Bacterial Type Strains, Phase II (KMG-II): from individual species to whole genera.</title>
        <authorList>
            <person name="Goeker M."/>
        </authorList>
    </citation>
    <scope>NUCLEOTIDE SEQUENCE [LARGE SCALE GENOMIC DNA]</scope>
    <source>
        <strain evidence="1 2">DSM 44720</strain>
    </source>
</reference>
<gene>
    <name evidence="1" type="ORF">CLV43_102721</name>
</gene>
<protein>
    <recommendedName>
        <fullName evidence="3">IrrE N-terminal-like domain-containing protein</fullName>
    </recommendedName>
</protein>
<evidence type="ECO:0000313" key="2">
    <source>
        <dbReference type="Proteomes" id="UP000239494"/>
    </source>
</evidence>
<dbReference type="Proteomes" id="UP000239494">
    <property type="component" value="Unassembled WGS sequence"/>
</dbReference>
<proteinExistence type="predicted"/>
<dbReference type="AlphaFoldDB" id="A0A2T0THH3"/>
<organism evidence="1 2">
    <name type="scientific">Umezawaea tangerina</name>
    <dbReference type="NCBI Taxonomy" id="84725"/>
    <lineage>
        <taxon>Bacteria</taxon>
        <taxon>Bacillati</taxon>
        <taxon>Actinomycetota</taxon>
        <taxon>Actinomycetes</taxon>
        <taxon>Pseudonocardiales</taxon>
        <taxon>Pseudonocardiaceae</taxon>
        <taxon>Umezawaea</taxon>
    </lineage>
</organism>